<dbReference type="Pfam" id="PF03372">
    <property type="entry name" value="Exo_endo_phos"/>
    <property type="match status" value="1"/>
</dbReference>
<keyword evidence="2" id="KW-1133">Transmembrane helix</keyword>
<dbReference type="RefSeq" id="WP_345519673.1">
    <property type="nucleotide sequence ID" value="NZ_BAABKM010000002.1"/>
</dbReference>
<comment type="caution">
    <text evidence="4">The sequence shown here is derived from an EMBL/GenBank/DDBJ whole genome shotgun (WGS) entry which is preliminary data.</text>
</comment>
<dbReference type="Proteomes" id="UP001499974">
    <property type="component" value="Unassembled WGS sequence"/>
</dbReference>
<dbReference type="InterPro" id="IPR051916">
    <property type="entry name" value="GPI-anchor_lipid_remodeler"/>
</dbReference>
<gene>
    <name evidence="4" type="ORF">GCM10023349_09010</name>
</gene>
<protein>
    <recommendedName>
        <fullName evidence="3">Endonuclease/exonuclease/phosphatase domain-containing protein</fullName>
    </recommendedName>
</protein>
<evidence type="ECO:0000256" key="1">
    <source>
        <dbReference type="SAM" id="MobiDB-lite"/>
    </source>
</evidence>
<keyword evidence="2" id="KW-0472">Membrane</keyword>
<sequence length="335" mass="35128">MGEDGAGRTTPGWVHNAASVAVGLLLVAVPVVVVAYGHFADDDKPTSRAPVGTPSGPTPSGSVSVSSAPTTGPSPDPLPTATGETCVPGSLTNLTVVSFNIESAHAADGSVQLELLARTLKSWKPDVVLLQEVDKDQLRTGRVDMASYLGQKLGFSSTFGPNMAGRAGGQYGTALLSRYPIKSVENTRLPRLPGDEQRGLLHAVLDVDGADLSAYVVHLQHTSTRARMSQITTIRRLVARDPLPKVMGGDFNAHPGSSVMAVARTIATDTWPLVGSGPGLTVPRIAPRARIDYLLQTGLVPVNMQVLTPPLSDHRALWARYGFSTTGAVCLPSFG</sequence>
<evidence type="ECO:0000256" key="2">
    <source>
        <dbReference type="SAM" id="Phobius"/>
    </source>
</evidence>
<dbReference type="InterPro" id="IPR005135">
    <property type="entry name" value="Endo/exonuclease/phosphatase"/>
</dbReference>
<organism evidence="4 5">
    <name type="scientific">Nocardioides conyzicola</name>
    <dbReference type="NCBI Taxonomy" id="1651781"/>
    <lineage>
        <taxon>Bacteria</taxon>
        <taxon>Bacillati</taxon>
        <taxon>Actinomycetota</taxon>
        <taxon>Actinomycetes</taxon>
        <taxon>Propionibacteriales</taxon>
        <taxon>Nocardioidaceae</taxon>
        <taxon>Nocardioides</taxon>
    </lineage>
</organism>
<evidence type="ECO:0000313" key="5">
    <source>
        <dbReference type="Proteomes" id="UP001499974"/>
    </source>
</evidence>
<dbReference type="SUPFAM" id="SSF56219">
    <property type="entry name" value="DNase I-like"/>
    <property type="match status" value="1"/>
</dbReference>
<evidence type="ECO:0000259" key="3">
    <source>
        <dbReference type="Pfam" id="PF03372"/>
    </source>
</evidence>
<dbReference type="EMBL" id="BAABKM010000002">
    <property type="protein sequence ID" value="GAA4695860.1"/>
    <property type="molecule type" value="Genomic_DNA"/>
</dbReference>
<feature type="transmembrane region" description="Helical" evidence="2">
    <location>
        <begin position="20"/>
        <end position="39"/>
    </location>
</feature>
<reference evidence="5" key="1">
    <citation type="journal article" date="2019" name="Int. J. Syst. Evol. Microbiol.">
        <title>The Global Catalogue of Microorganisms (GCM) 10K type strain sequencing project: providing services to taxonomists for standard genome sequencing and annotation.</title>
        <authorList>
            <consortium name="The Broad Institute Genomics Platform"/>
            <consortium name="The Broad Institute Genome Sequencing Center for Infectious Disease"/>
            <person name="Wu L."/>
            <person name="Ma J."/>
        </authorList>
    </citation>
    <scope>NUCLEOTIDE SEQUENCE [LARGE SCALE GENOMIC DNA]</scope>
    <source>
        <strain evidence="5">JCM 18531</strain>
    </source>
</reference>
<feature type="domain" description="Endonuclease/exonuclease/phosphatase" evidence="3">
    <location>
        <begin position="97"/>
        <end position="314"/>
    </location>
</feature>
<feature type="compositionally biased region" description="Low complexity" evidence="1">
    <location>
        <begin position="49"/>
        <end position="71"/>
    </location>
</feature>
<dbReference type="PANTHER" id="PTHR14859:SF15">
    <property type="entry name" value="ENDONUCLEASE_EXONUCLEASE_PHOSPHATASE DOMAIN-CONTAINING PROTEIN"/>
    <property type="match status" value="1"/>
</dbReference>
<dbReference type="PANTHER" id="PTHR14859">
    <property type="entry name" value="CALCOFLUOR WHITE HYPERSENSITIVE PROTEIN PRECURSOR"/>
    <property type="match status" value="1"/>
</dbReference>
<dbReference type="Gene3D" id="3.60.10.10">
    <property type="entry name" value="Endonuclease/exonuclease/phosphatase"/>
    <property type="match status" value="1"/>
</dbReference>
<proteinExistence type="predicted"/>
<keyword evidence="5" id="KW-1185">Reference proteome</keyword>
<feature type="region of interest" description="Disordered" evidence="1">
    <location>
        <begin position="43"/>
        <end position="83"/>
    </location>
</feature>
<keyword evidence="2" id="KW-0812">Transmembrane</keyword>
<evidence type="ECO:0000313" key="4">
    <source>
        <dbReference type="EMBL" id="GAA4695860.1"/>
    </source>
</evidence>
<dbReference type="InterPro" id="IPR036691">
    <property type="entry name" value="Endo/exonu/phosph_ase_sf"/>
</dbReference>
<name>A0ABP8WYW3_9ACTN</name>
<accession>A0ABP8WYW3</accession>